<dbReference type="EMBL" id="NAJO01000069">
    <property type="protein sequence ID" value="OQN96254.1"/>
    <property type="molecule type" value="Genomic_DNA"/>
</dbReference>
<keyword evidence="2" id="KW-0285">Flavoprotein</keyword>
<dbReference type="OrthoDB" id="417877at2759"/>
<accession>A0A1V8SAL6</accession>
<proteinExistence type="inferred from homology"/>
<evidence type="ECO:0000313" key="9">
    <source>
        <dbReference type="Proteomes" id="UP000192596"/>
    </source>
</evidence>
<keyword evidence="4" id="KW-0560">Oxidoreductase</keyword>
<dbReference type="InterPro" id="IPR002938">
    <property type="entry name" value="FAD-bd"/>
</dbReference>
<dbReference type="SUPFAM" id="SSF54373">
    <property type="entry name" value="FAD-linked reductases, C-terminal domain"/>
    <property type="match status" value="1"/>
</dbReference>
<name>A0A1V8SAL6_9PEZI</name>
<dbReference type="PRINTS" id="PR00420">
    <property type="entry name" value="RNGMNOXGNASE"/>
</dbReference>
<feature type="transmembrane region" description="Helical" evidence="6">
    <location>
        <begin position="7"/>
        <end position="29"/>
    </location>
</feature>
<feature type="domain" description="FAD-binding" evidence="7">
    <location>
        <begin position="9"/>
        <end position="349"/>
    </location>
</feature>
<dbReference type="Proteomes" id="UP000192596">
    <property type="component" value="Unassembled WGS sequence"/>
</dbReference>
<evidence type="ECO:0000313" key="8">
    <source>
        <dbReference type="EMBL" id="OQN96254.1"/>
    </source>
</evidence>
<evidence type="ECO:0000256" key="5">
    <source>
        <dbReference type="ARBA" id="ARBA00023033"/>
    </source>
</evidence>
<organism evidence="8 9">
    <name type="scientific">Cryoendolithus antarcticus</name>
    <dbReference type="NCBI Taxonomy" id="1507870"/>
    <lineage>
        <taxon>Eukaryota</taxon>
        <taxon>Fungi</taxon>
        <taxon>Dikarya</taxon>
        <taxon>Ascomycota</taxon>
        <taxon>Pezizomycotina</taxon>
        <taxon>Dothideomycetes</taxon>
        <taxon>Dothideomycetidae</taxon>
        <taxon>Cladosporiales</taxon>
        <taxon>Cladosporiaceae</taxon>
        <taxon>Cryoendolithus</taxon>
    </lineage>
</organism>
<dbReference type="Pfam" id="PF01494">
    <property type="entry name" value="FAD_binding_3"/>
    <property type="match status" value="1"/>
</dbReference>
<evidence type="ECO:0000256" key="2">
    <source>
        <dbReference type="ARBA" id="ARBA00022630"/>
    </source>
</evidence>
<evidence type="ECO:0000256" key="1">
    <source>
        <dbReference type="ARBA" id="ARBA00007992"/>
    </source>
</evidence>
<dbReference type="InParanoid" id="A0A1V8SAL6"/>
<reference evidence="9" key="1">
    <citation type="submission" date="2017-03" db="EMBL/GenBank/DDBJ databases">
        <title>Genomes of endolithic fungi from Antarctica.</title>
        <authorList>
            <person name="Coleine C."/>
            <person name="Masonjones S."/>
            <person name="Stajich J.E."/>
        </authorList>
    </citation>
    <scope>NUCLEOTIDE SEQUENCE [LARGE SCALE GENOMIC DNA]</scope>
    <source>
        <strain evidence="9">CCFEE 5527</strain>
    </source>
</reference>
<keyword evidence="3" id="KW-0274">FAD</keyword>
<dbReference type="AlphaFoldDB" id="A0A1V8SAL6"/>
<dbReference type="GO" id="GO:0071949">
    <property type="term" value="F:FAD binding"/>
    <property type="evidence" value="ECO:0007669"/>
    <property type="project" value="InterPro"/>
</dbReference>
<sequence>MSTSEPFNIAIIGGGIGGLFAALCIHHHVSLLPTSQARTVKISVYEQSSAYREIGAGVGLGVNAARLVHKLGLGDKLNAIAGHRQGIWITFRRFDDGGEVVTVPVKDDDVVRQAPCARSDLLAILKNAVEDRYAAKLLTSKECLRIEELDASTTRLQFSDSTSATANLVLASDGIHSATLHQMLPATPPPPPSSQIAYRAVLPTSDLPFWPYNSYSACWIAEGRHFLTFPISSNKALNIVAFVAKSSEEIAKLGAEESWVSTCSRNEVDKDFAGFEKTVQKLIELMPEEVSRWKIHDRDPLHQWHFMGGKVALLGDAAHAMLPHLGAGAGQAMEDGWVLGRVVADHLAASSSVPESSQFKSLSGTMDLYQAARLPRAQKTQKGSRAAGLNYELIGEGMEGLSFEARLEMMAEGTSTRMKSIWEEDLDETYERCRDGGT</sequence>
<keyword evidence="6" id="KW-0472">Membrane</keyword>
<evidence type="ECO:0000256" key="3">
    <source>
        <dbReference type="ARBA" id="ARBA00022827"/>
    </source>
</evidence>
<evidence type="ECO:0000256" key="4">
    <source>
        <dbReference type="ARBA" id="ARBA00023002"/>
    </source>
</evidence>
<dbReference type="SUPFAM" id="SSF51905">
    <property type="entry name" value="FAD/NAD(P)-binding domain"/>
    <property type="match status" value="1"/>
</dbReference>
<gene>
    <name evidence="8" type="ORF">B0A48_17816</name>
</gene>
<dbReference type="Gene3D" id="3.50.50.60">
    <property type="entry name" value="FAD/NAD(P)-binding domain"/>
    <property type="match status" value="1"/>
</dbReference>
<dbReference type="InterPro" id="IPR036188">
    <property type="entry name" value="FAD/NAD-bd_sf"/>
</dbReference>
<dbReference type="InterPro" id="IPR050493">
    <property type="entry name" value="FAD-dep_Monooxygenase_BioMet"/>
</dbReference>
<comment type="caution">
    <text evidence="8">The sequence shown here is derived from an EMBL/GenBank/DDBJ whole genome shotgun (WGS) entry which is preliminary data.</text>
</comment>
<protein>
    <recommendedName>
        <fullName evidence="7">FAD-binding domain-containing protein</fullName>
    </recommendedName>
</protein>
<dbReference type="GO" id="GO:0004497">
    <property type="term" value="F:monooxygenase activity"/>
    <property type="evidence" value="ECO:0007669"/>
    <property type="project" value="UniProtKB-KW"/>
</dbReference>
<keyword evidence="6" id="KW-0812">Transmembrane</keyword>
<keyword evidence="5" id="KW-0503">Monooxygenase</keyword>
<evidence type="ECO:0000259" key="7">
    <source>
        <dbReference type="Pfam" id="PF01494"/>
    </source>
</evidence>
<evidence type="ECO:0000256" key="6">
    <source>
        <dbReference type="SAM" id="Phobius"/>
    </source>
</evidence>
<keyword evidence="9" id="KW-1185">Reference proteome</keyword>
<dbReference type="PANTHER" id="PTHR13789:SF309">
    <property type="entry name" value="PUTATIVE (AFU_ORTHOLOGUE AFUA_6G14510)-RELATED"/>
    <property type="match status" value="1"/>
</dbReference>
<dbReference type="PANTHER" id="PTHR13789">
    <property type="entry name" value="MONOOXYGENASE"/>
    <property type="match status" value="1"/>
</dbReference>
<dbReference type="STRING" id="1507870.A0A1V8SAL6"/>
<comment type="similarity">
    <text evidence="1">Belongs to the paxM FAD-dependent monooxygenase family.</text>
</comment>
<keyword evidence="6" id="KW-1133">Transmembrane helix</keyword>